<dbReference type="GeneID" id="29420419"/>
<keyword evidence="5" id="KW-1185">Reference proteome</keyword>
<dbReference type="PROSITE" id="PS51186">
    <property type="entry name" value="GNAT"/>
    <property type="match status" value="1"/>
</dbReference>
<organism evidence="4 5">
    <name type="scientific">Clostridium tyrobutyricum DIVETGP</name>
    <dbReference type="NCBI Taxonomy" id="1408889"/>
    <lineage>
        <taxon>Bacteria</taxon>
        <taxon>Bacillati</taxon>
        <taxon>Bacillota</taxon>
        <taxon>Clostridia</taxon>
        <taxon>Eubacteriales</taxon>
        <taxon>Clostridiaceae</taxon>
        <taxon>Clostridium</taxon>
    </lineage>
</organism>
<accession>W6N9Q3</accession>
<reference evidence="4 5" key="1">
    <citation type="journal article" date="2015" name="Genome Announc.">
        <title>Draft Genome Sequence of Clostridium tyrobutyricum Strain DIVETGP, Isolated from Cow's Milk for Grana Padano Production.</title>
        <authorList>
            <person name="Soggiu A."/>
            <person name="Piras C."/>
            <person name="Gaiarsa S."/>
            <person name="Sassera D."/>
            <person name="Roncada P."/>
            <person name="Bendixen E."/>
            <person name="Brasca M."/>
            <person name="Bonizzi L."/>
        </authorList>
    </citation>
    <scope>NUCLEOTIDE SEQUENCE [LARGE SCALE GENOMIC DNA]</scope>
    <source>
        <strain evidence="4 5">DIVETGP</strain>
    </source>
</reference>
<dbReference type="AlphaFoldDB" id="W6N9Q3"/>
<dbReference type="SUPFAM" id="SSF55729">
    <property type="entry name" value="Acyl-CoA N-acyltransferases (Nat)"/>
    <property type="match status" value="1"/>
</dbReference>
<proteinExistence type="predicted"/>
<protein>
    <submittedName>
        <fullName evidence="4">Phosphinothricin N-acetyltransferase</fullName>
    </submittedName>
</protein>
<dbReference type="EMBL" id="CBXI010000040">
    <property type="protein sequence ID" value="CDL92264.1"/>
    <property type="molecule type" value="Genomic_DNA"/>
</dbReference>
<dbReference type="GO" id="GO:0016747">
    <property type="term" value="F:acyltransferase activity, transferring groups other than amino-acyl groups"/>
    <property type="evidence" value="ECO:0007669"/>
    <property type="project" value="InterPro"/>
</dbReference>
<evidence type="ECO:0000313" key="5">
    <source>
        <dbReference type="Proteomes" id="UP000019482"/>
    </source>
</evidence>
<dbReference type="PANTHER" id="PTHR43072">
    <property type="entry name" value="N-ACETYLTRANSFERASE"/>
    <property type="match status" value="1"/>
</dbReference>
<dbReference type="InterPro" id="IPR016181">
    <property type="entry name" value="Acyl_CoA_acyltransferase"/>
</dbReference>
<dbReference type="InterPro" id="IPR000182">
    <property type="entry name" value="GNAT_dom"/>
</dbReference>
<name>W6N9Q3_CLOTY</name>
<dbReference type="Proteomes" id="UP000019482">
    <property type="component" value="Unassembled WGS sequence"/>
</dbReference>
<comment type="caution">
    <text evidence="4">The sequence shown here is derived from an EMBL/GenBank/DDBJ whole genome shotgun (WGS) entry which is preliminary data.</text>
</comment>
<dbReference type="Gene3D" id="3.40.630.30">
    <property type="match status" value="1"/>
</dbReference>
<keyword evidence="2" id="KW-0012">Acyltransferase</keyword>
<dbReference type="OrthoDB" id="9798006at2"/>
<evidence type="ECO:0000259" key="3">
    <source>
        <dbReference type="PROSITE" id="PS51186"/>
    </source>
</evidence>
<dbReference type="RefSeq" id="WP_017752909.1">
    <property type="nucleotide sequence ID" value="NZ_CBXI010000040.1"/>
</dbReference>
<keyword evidence="1 4" id="KW-0808">Transferase</keyword>
<dbReference type="Pfam" id="PF13420">
    <property type="entry name" value="Acetyltransf_4"/>
    <property type="match status" value="1"/>
</dbReference>
<evidence type="ECO:0000256" key="2">
    <source>
        <dbReference type="ARBA" id="ARBA00023315"/>
    </source>
</evidence>
<evidence type="ECO:0000256" key="1">
    <source>
        <dbReference type="ARBA" id="ARBA00022679"/>
    </source>
</evidence>
<sequence>MQIKYFLKEGKIMTNITIRMATKADAKEILDIYVPYVNNTAISFEYDVPSVEEFTDRIINISKQYPYIVAIDSNRIIGYAYASSFNKRVAYDWAVETTIYLRQNCRGKGIGRKLYLALEEILKRQNILNLNACIAYTSTENAYLTNTSMYFHEHLGYKKIGHFTKCGYKFGSWYDMIWMEKIIGEHSETPKSVIPISEWHELQL</sequence>
<dbReference type="PANTHER" id="PTHR43072:SF23">
    <property type="entry name" value="UPF0039 PROTEIN C11D3.02C"/>
    <property type="match status" value="1"/>
</dbReference>
<dbReference type="CDD" id="cd04301">
    <property type="entry name" value="NAT_SF"/>
    <property type="match status" value="1"/>
</dbReference>
<evidence type="ECO:0000313" key="4">
    <source>
        <dbReference type="EMBL" id="CDL92264.1"/>
    </source>
</evidence>
<gene>
    <name evidence="4" type="ORF">CTDIVETGP_2334</name>
</gene>
<feature type="domain" description="N-acetyltransferase" evidence="3">
    <location>
        <begin position="16"/>
        <end position="184"/>
    </location>
</feature>